<keyword evidence="3" id="KW-0145">Chemotaxis</keyword>
<protein>
    <submittedName>
        <fullName evidence="15">Methyl-accepting chemotaxis sensory transducer</fullName>
    </submittedName>
</protein>
<keyword evidence="6 11" id="KW-0472">Membrane</keyword>
<dbReference type="Pfam" id="PF00015">
    <property type="entry name" value="MCPsignal"/>
    <property type="match status" value="1"/>
</dbReference>
<keyword evidence="7 9" id="KW-0807">Transducer</keyword>
<name>M1WP26_PSEP2</name>
<sequence>MRIKSINTVITVLIATVIIVTVAAGVFWVSGSTHEKLFGEEKVAMDNVVNQTMAALDVYIKHTGDMTRMLASQQNVHDALKGLGTEEADWLFKDLLEYSDDYWAAFVFDKQGQVVAGYNAKGVNLAGADRSSRGYVKAVLSGQSDAYLSNEILISKSGGGIYIFASACVVRDRDGQILGGVGIFPKWEKFTAKFLDPFRVAEHGYGYILDENGRMIAHAVNKDLMLKDLSNMSFVRTALEKKEGSVFYEWEGRLKYMQFKTLEKMGWTIVMSAYEDDMSAAANEQRNTLSVGGLLVAILLTMVVVFFIRRLVTQPVKGLLDYASLIAEGDLHAQLKGKYHFELKVLAQQIEVMVNELKTKLGFSEGVLNGLTLPCSLIGPDHKILWVNQQILDLIERDGNPKDFIGHTAGAFHYDEPDRETLSSKALQQREQLHLEIEYTSFKGHHKNIQVTTTPFYDMDGQMLGALTLWVDVTEIRTQQKLIEKQNERISKAANEAEDISQALSSASEELSTQIDEANRGSETQRSRAAETATAMEEMNVTVLEVAQNASMAAEDADQAKENAQNGERIVSQVIEAVGDVQRQAENLKNSMEDLGEQAAGIGNVLEVITDIADQTNLLALNAAIEAARAGEAGRGFAVVADEVRKLAEKTMSATSEVGNAIVRIQSMTKDNVLATEKAAESVSRSTELANDSGKALHEIVARVENAADQVRAIATAAEEQSATSEEINRATDEINEISMETSNIMREASAAIQEVATMASRLNSVIEEMATK</sequence>
<feature type="compositionally biased region" description="Low complexity" evidence="10">
    <location>
        <begin position="501"/>
        <end position="514"/>
    </location>
</feature>
<evidence type="ECO:0000313" key="15">
    <source>
        <dbReference type="EMBL" id="CCH47979.1"/>
    </source>
</evidence>
<evidence type="ECO:0000313" key="16">
    <source>
        <dbReference type="Proteomes" id="UP000011724"/>
    </source>
</evidence>
<evidence type="ECO:0000256" key="3">
    <source>
        <dbReference type="ARBA" id="ARBA00022500"/>
    </source>
</evidence>
<evidence type="ECO:0000259" key="14">
    <source>
        <dbReference type="PROSITE" id="PS50885"/>
    </source>
</evidence>
<gene>
    <name evidence="15" type="ordered locus">BN4_10742</name>
</gene>
<dbReference type="GO" id="GO:0007165">
    <property type="term" value="P:signal transduction"/>
    <property type="evidence" value="ECO:0007669"/>
    <property type="project" value="UniProtKB-KW"/>
</dbReference>
<keyword evidence="5 11" id="KW-1133">Transmembrane helix</keyword>
<evidence type="ECO:0000256" key="11">
    <source>
        <dbReference type="SAM" id="Phobius"/>
    </source>
</evidence>
<evidence type="ECO:0000256" key="5">
    <source>
        <dbReference type="ARBA" id="ARBA00022989"/>
    </source>
</evidence>
<feature type="transmembrane region" description="Helical" evidence="11">
    <location>
        <begin position="288"/>
        <end position="308"/>
    </location>
</feature>
<dbReference type="Gene3D" id="3.30.450.20">
    <property type="entry name" value="PAS domain"/>
    <property type="match status" value="3"/>
</dbReference>
<dbReference type="HOGENOM" id="CLU_000445_107_19_7"/>
<feature type="domain" description="HAMP" evidence="14">
    <location>
        <begin position="310"/>
        <end position="362"/>
    </location>
</feature>
<dbReference type="InterPro" id="IPR013656">
    <property type="entry name" value="PAS_4"/>
</dbReference>
<evidence type="ECO:0000256" key="9">
    <source>
        <dbReference type="PROSITE-ProRule" id="PRU00284"/>
    </source>
</evidence>
<feature type="domain" description="PAC" evidence="13">
    <location>
        <begin position="433"/>
        <end position="485"/>
    </location>
</feature>
<evidence type="ECO:0000256" key="7">
    <source>
        <dbReference type="ARBA" id="ARBA00023224"/>
    </source>
</evidence>
<evidence type="ECO:0000259" key="12">
    <source>
        <dbReference type="PROSITE" id="PS50111"/>
    </source>
</evidence>
<accession>M1WP26</accession>
<feature type="compositionally biased region" description="Basic and acidic residues" evidence="10">
    <location>
        <begin position="517"/>
        <end position="526"/>
    </location>
</feature>
<dbReference type="OrthoDB" id="9816383at2"/>
<dbReference type="FunFam" id="1.10.287.950:FF:000001">
    <property type="entry name" value="Methyl-accepting chemotaxis sensory transducer"/>
    <property type="match status" value="1"/>
</dbReference>
<dbReference type="RefSeq" id="WP_015414033.1">
    <property type="nucleotide sequence ID" value="NC_020409.1"/>
</dbReference>
<dbReference type="Pfam" id="PF08448">
    <property type="entry name" value="PAS_4"/>
    <property type="match status" value="1"/>
</dbReference>
<feature type="domain" description="Methyl-accepting transducer" evidence="12">
    <location>
        <begin position="500"/>
        <end position="736"/>
    </location>
</feature>
<dbReference type="Proteomes" id="UP000011724">
    <property type="component" value="Chromosome"/>
</dbReference>
<dbReference type="InterPro" id="IPR035965">
    <property type="entry name" value="PAS-like_dom_sf"/>
</dbReference>
<dbReference type="AlphaFoldDB" id="M1WP26"/>
<dbReference type="GO" id="GO:0005886">
    <property type="term" value="C:plasma membrane"/>
    <property type="evidence" value="ECO:0007669"/>
    <property type="project" value="UniProtKB-SubCell"/>
</dbReference>
<dbReference type="InterPro" id="IPR033479">
    <property type="entry name" value="dCache_1"/>
</dbReference>
<dbReference type="eggNOG" id="COG0840">
    <property type="taxonomic scope" value="Bacteria"/>
</dbReference>
<dbReference type="SUPFAM" id="SSF58104">
    <property type="entry name" value="Methyl-accepting chemotaxis protein (MCP) signaling domain"/>
    <property type="match status" value="1"/>
</dbReference>
<dbReference type="STRING" id="1322246.BN4_10742"/>
<dbReference type="BioCyc" id="DPIE1322246:BN4_RS03810-MONOMER"/>
<proteinExistence type="inferred from homology"/>
<dbReference type="CDD" id="cd11386">
    <property type="entry name" value="MCP_signal"/>
    <property type="match status" value="1"/>
</dbReference>
<dbReference type="SMART" id="SM00283">
    <property type="entry name" value="MA"/>
    <property type="match status" value="1"/>
</dbReference>
<keyword evidence="4 11" id="KW-0812">Transmembrane</keyword>
<dbReference type="PANTHER" id="PTHR32089">
    <property type="entry name" value="METHYL-ACCEPTING CHEMOTAXIS PROTEIN MCPB"/>
    <property type="match status" value="1"/>
</dbReference>
<evidence type="ECO:0000259" key="13">
    <source>
        <dbReference type="PROSITE" id="PS50113"/>
    </source>
</evidence>
<dbReference type="PROSITE" id="PS50111">
    <property type="entry name" value="CHEMOTAXIS_TRANSDUC_2"/>
    <property type="match status" value="1"/>
</dbReference>
<dbReference type="Pfam" id="PF00672">
    <property type="entry name" value="HAMP"/>
    <property type="match status" value="1"/>
</dbReference>
<dbReference type="InterPro" id="IPR004089">
    <property type="entry name" value="MCPsignal_dom"/>
</dbReference>
<keyword evidence="2" id="KW-1003">Cell membrane</keyword>
<dbReference type="CDD" id="cd12912">
    <property type="entry name" value="PDC2_MCP_like"/>
    <property type="match status" value="1"/>
</dbReference>
<dbReference type="GO" id="GO:0006935">
    <property type="term" value="P:chemotaxis"/>
    <property type="evidence" value="ECO:0007669"/>
    <property type="project" value="UniProtKB-KW"/>
</dbReference>
<dbReference type="EMBL" id="FO203427">
    <property type="protein sequence ID" value="CCH47979.1"/>
    <property type="molecule type" value="Genomic_DNA"/>
</dbReference>
<reference evidence="15 16" key="1">
    <citation type="journal article" date="2013" name="PLoS ONE">
        <title>The first genomic and proteomic characterization of a deep-sea sulfate reducer: insights into the piezophilic lifestyle of Desulfovibrio piezophilus.</title>
        <authorList>
            <person name="Pradel N."/>
            <person name="Ji B."/>
            <person name="Gimenez G."/>
            <person name="Talla E."/>
            <person name="Lenoble P."/>
            <person name="Garel M."/>
            <person name="Tamburini C."/>
            <person name="Fourquet P."/>
            <person name="Lebrun R."/>
            <person name="Bertin P."/>
            <person name="Denis Y."/>
            <person name="Pophillat M."/>
            <person name="Barbe V."/>
            <person name="Ollivier B."/>
            <person name="Dolla A."/>
        </authorList>
    </citation>
    <scope>NUCLEOTIDE SEQUENCE [LARGE SCALE GENOMIC DNA]</scope>
    <source>
        <strain evidence="16">DSM 10523 / SB164P1</strain>
    </source>
</reference>
<dbReference type="PROSITE" id="PS50885">
    <property type="entry name" value="HAMP"/>
    <property type="match status" value="1"/>
</dbReference>
<dbReference type="KEGG" id="dpi:BN4_10742"/>
<evidence type="ECO:0000256" key="1">
    <source>
        <dbReference type="ARBA" id="ARBA00004651"/>
    </source>
</evidence>
<evidence type="ECO:0000256" key="6">
    <source>
        <dbReference type="ARBA" id="ARBA00023136"/>
    </source>
</evidence>
<feature type="region of interest" description="Disordered" evidence="10">
    <location>
        <begin position="501"/>
        <end position="526"/>
    </location>
</feature>
<feature type="transmembrane region" description="Helical" evidence="11">
    <location>
        <begin position="6"/>
        <end position="29"/>
    </location>
</feature>
<dbReference type="SMART" id="SM00304">
    <property type="entry name" value="HAMP"/>
    <property type="match status" value="1"/>
</dbReference>
<dbReference type="CDD" id="cd12914">
    <property type="entry name" value="PDC1_DGC_like"/>
    <property type="match status" value="1"/>
</dbReference>
<dbReference type="InterPro" id="IPR003660">
    <property type="entry name" value="HAMP_dom"/>
</dbReference>
<reference evidence="16" key="2">
    <citation type="journal article" date="2013" name="Stand. Genomic Sci.">
        <title>Complete genome sequence of Desulfocapsa sulfexigens, a marine deltaproteobacterium specialized in disproportionating inorganic sulfur compounds.</title>
        <authorList>
            <person name="Finster K.W."/>
            <person name="Kjeldsen K.U."/>
            <person name="Kube M."/>
            <person name="Reinhardt R."/>
            <person name="Mussmann M."/>
            <person name="Amann R."/>
            <person name="Schreiber L."/>
        </authorList>
    </citation>
    <scope>NUCLEOTIDE SEQUENCE [LARGE SCALE GENOMIC DNA]</scope>
    <source>
        <strain evidence="16">DSM 10523 / SB164P1</strain>
    </source>
</reference>
<dbReference type="PATRIC" id="fig|879567.3.peg.767"/>
<dbReference type="InterPro" id="IPR000700">
    <property type="entry name" value="PAS-assoc_C"/>
</dbReference>
<dbReference type="PROSITE" id="PS50113">
    <property type="entry name" value="PAC"/>
    <property type="match status" value="1"/>
</dbReference>
<dbReference type="Gene3D" id="6.10.340.10">
    <property type="match status" value="1"/>
</dbReference>
<evidence type="ECO:0000256" key="8">
    <source>
        <dbReference type="ARBA" id="ARBA00029447"/>
    </source>
</evidence>
<evidence type="ECO:0000256" key="2">
    <source>
        <dbReference type="ARBA" id="ARBA00022475"/>
    </source>
</evidence>
<dbReference type="Gene3D" id="1.10.287.950">
    <property type="entry name" value="Methyl-accepting chemotaxis protein"/>
    <property type="match status" value="1"/>
</dbReference>
<dbReference type="SUPFAM" id="SSF55785">
    <property type="entry name" value="PYP-like sensor domain (PAS domain)"/>
    <property type="match status" value="1"/>
</dbReference>
<comment type="similarity">
    <text evidence="8">Belongs to the methyl-accepting chemotaxis (MCP) protein family.</text>
</comment>
<organism evidence="15 16">
    <name type="scientific">Pseudodesulfovibrio piezophilus (strain DSM 21447 / JCM 15486 / C1TLV30)</name>
    <name type="common">Desulfovibrio piezophilus</name>
    <dbReference type="NCBI Taxonomy" id="1322246"/>
    <lineage>
        <taxon>Bacteria</taxon>
        <taxon>Pseudomonadati</taxon>
        <taxon>Thermodesulfobacteriota</taxon>
        <taxon>Desulfovibrionia</taxon>
        <taxon>Desulfovibrionales</taxon>
        <taxon>Desulfovibrionaceae</taxon>
    </lineage>
</organism>
<evidence type="ECO:0000256" key="4">
    <source>
        <dbReference type="ARBA" id="ARBA00022692"/>
    </source>
</evidence>
<dbReference type="SUPFAM" id="SSF158472">
    <property type="entry name" value="HAMP domain-like"/>
    <property type="match status" value="1"/>
</dbReference>
<evidence type="ECO:0000256" key="10">
    <source>
        <dbReference type="SAM" id="MobiDB-lite"/>
    </source>
</evidence>
<dbReference type="Pfam" id="PF02743">
    <property type="entry name" value="dCache_1"/>
    <property type="match status" value="1"/>
</dbReference>
<comment type="subcellular location">
    <subcellularLocation>
        <location evidence="1">Cell membrane</location>
        <topology evidence="1">Multi-pass membrane protein</topology>
    </subcellularLocation>
</comment>
<dbReference type="PANTHER" id="PTHR32089:SF112">
    <property type="entry name" value="LYSOZYME-LIKE PROTEIN-RELATED"/>
    <property type="match status" value="1"/>
</dbReference>
<keyword evidence="16" id="KW-1185">Reference proteome</keyword>